<keyword evidence="2" id="KW-1185">Reference proteome</keyword>
<dbReference type="Proteomes" id="UP001163324">
    <property type="component" value="Chromosome 10"/>
</dbReference>
<dbReference type="EMBL" id="CM047949">
    <property type="protein sequence ID" value="KAI9896148.1"/>
    <property type="molecule type" value="Genomic_DNA"/>
</dbReference>
<organism evidence="1 2">
    <name type="scientific">Trichothecium roseum</name>
    <dbReference type="NCBI Taxonomy" id="47278"/>
    <lineage>
        <taxon>Eukaryota</taxon>
        <taxon>Fungi</taxon>
        <taxon>Dikarya</taxon>
        <taxon>Ascomycota</taxon>
        <taxon>Pezizomycotina</taxon>
        <taxon>Sordariomycetes</taxon>
        <taxon>Hypocreomycetidae</taxon>
        <taxon>Hypocreales</taxon>
        <taxon>Hypocreales incertae sedis</taxon>
        <taxon>Trichothecium</taxon>
    </lineage>
</organism>
<reference evidence="1" key="1">
    <citation type="submission" date="2022-10" db="EMBL/GenBank/DDBJ databases">
        <title>Complete Genome of Trichothecium roseum strain YXFP-22015, a Plant Pathogen Isolated from Citrus.</title>
        <authorList>
            <person name="Wang Y."/>
            <person name="Zhu L."/>
        </authorList>
    </citation>
    <scope>NUCLEOTIDE SEQUENCE</scope>
    <source>
        <strain evidence="1">YXFP-22015</strain>
    </source>
</reference>
<evidence type="ECO:0000313" key="1">
    <source>
        <dbReference type="EMBL" id="KAI9896148.1"/>
    </source>
</evidence>
<proteinExistence type="predicted"/>
<sequence>MKSLATILGFYLPLALAFGNATATGDPRVELDYATYVGKILGNGVDQFLGMRYAAPPVGDLRWRAPAPPEPQGVQTAQEFGNFCIGTGQDKGKGIGEDCLFVNVWAPSNATEESKLPVWVFIQGGGYNQNYSPNYNGSQVVETSGNNIIQVNFNYRVGVYGFLASQAVEKHGDLNNGLRDQIALLQWVQDNIAKFGGDPEHVVIHGSSAGAGSVALHLISPHPETATLFAGGIMESVFIPQQPRTSEVEWQYEDLVANLGCASNSTSSGKAEEEMACLRSRDTNATQTASLPSAFPGSAAAEVLAWYWVPVVDGDLIPDEPLKLFAKGEFTKVPMIIGNNQNEGAYFVPQATSPEQVVSFLDTNYPGLTAADDAKITEYYPLMAPAPPNSAYFPSVEQAYGESTLTCPALSILEAIRSVPGPDAQPAWSYHNIIRDDANDALGLGTPHGYEEAAIFGPDNVGRNVPPESFYTYNAPLVGVFMRYWISFVRGLEPNGWKDPEAPEWRAWDGKSEKLRIELGGLGMEGVGDDLFARCAFWEGVDRSLGAVAGY</sequence>
<name>A0ACC0UPW8_9HYPO</name>
<evidence type="ECO:0000313" key="2">
    <source>
        <dbReference type="Proteomes" id="UP001163324"/>
    </source>
</evidence>
<comment type="caution">
    <text evidence="1">The sequence shown here is derived from an EMBL/GenBank/DDBJ whole genome shotgun (WGS) entry which is preliminary data.</text>
</comment>
<gene>
    <name evidence="1" type="ORF">N3K66_009048</name>
</gene>
<accession>A0ACC0UPW8</accession>
<protein>
    <submittedName>
        <fullName evidence="1">Uncharacterized protein</fullName>
    </submittedName>
</protein>